<feature type="transmembrane region" description="Helical" evidence="8">
    <location>
        <begin position="115"/>
        <end position="132"/>
    </location>
</feature>
<dbReference type="Pfam" id="PF13231">
    <property type="entry name" value="PMT_2"/>
    <property type="match status" value="1"/>
</dbReference>
<dbReference type="InterPro" id="IPR038731">
    <property type="entry name" value="RgtA/B/C-like"/>
</dbReference>
<dbReference type="InterPro" id="IPR050297">
    <property type="entry name" value="LipidA_mod_glycosyltrf_83"/>
</dbReference>
<proteinExistence type="predicted"/>
<evidence type="ECO:0000256" key="7">
    <source>
        <dbReference type="ARBA" id="ARBA00023136"/>
    </source>
</evidence>
<feature type="transmembrane region" description="Helical" evidence="8">
    <location>
        <begin position="86"/>
        <end position="108"/>
    </location>
</feature>
<feature type="transmembrane region" description="Helical" evidence="8">
    <location>
        <begin position="363"/>
        <end position="384"/>
    </location>
</feature>
<evidence type="ECO:0000313" key="11">
    <source>
        <dbReference type="Proteomes" id="UP001597304"/>
    </source>
</evidence>
<keyword evidence="6 8" id="KW-1133">Transmembrane helix</keyword>
<evidence type="ECO:0000256" key="2">
    <source>
        <dbReference type="ARBA" id="ARBA00022475"/>
    </source>
</evidence>
<name>A0ABW4KUY5_9BURK</name>
<comment type="caution">
    <text evidence="10">The sequence shown here is derived from an EMBL/GenBank/DDBJ whole genome shotgun (WGS) entry which is preliminary data.</text>
</comment>
<reference evidence="11" key="1">
    <citation type="journal article" date="2019" name="Int. J. Syst. Evol. Microbiol.">
        <title>The Global Catalogue of Microorganisms (GCM) 10K type strain sequencing project: providing services to taxonomists for standard genome sequencing and annotation.</title>
        <authorList>
            <consortium name="The Broad Institute Genomics Platform"/>
            <consortium name="The Broad Institute Genome Sequencing Center for Infectious Disease"/>
            <person name="Wu L."/>
            <person name="Ma J."/>
        </authorList>
    </citation>
    <scope>NUCLEOTIDE SEQUENCE [LARGE SCALE GENOMIC DNA]</scope>
    <source>
        <strain evidence="11">LMG 29247</strain>
    </source>
</reference>
<evidence type="ECO:0000256" key="3">
    <source>
        <dbReference type="ARBA" id="ARBA00022676"/>
    </source>
</evidence>
<gene>
    <name evidence="10" type="ORF">ACFSF0_11925</name>
</gene>
<feature type="transmembrane region" description="Helical" evidence="8">
    <location>
        <begin position="307"/>
        <end position="327"/>
    </location>
</feature>
<keyword evidence="11" id="KW-1185">Reference proteome</keyword>
<evidence type="ECO:0000256" key="5">
    <source>
        <dbReference type="ARBA" id="ARBA00022692"/>
    </source>
</evidence>
<sequence length="521" mass="56692">MPTALSEQPAPPPCGGAGVRWTSPLTWLLAWATAATVARVLLSSAVMWDQAEQLVWAQSLAWGYGPQPPLYTWLQWGVNALLGPSVLALAVVKHALMVLTFVFLYAAARQIMPRSSAWLSALGIVWLPGMGWEVLRDLTHTVLVTCTVAATWWLLLRQVQRPTRAGFAWLGLAMGVGVLCKYSYVLIAGAAVLAALSLPTPRRALLGRGWWLVPLVAALLVAPHAQWVLAHWDDATRSTVDKLRPPDMGVGWSALLGGLGDFFKVFVLGALPWAAMAAWAFGAPAWAGRADAEAPAAHAAPWAPQLLLRYLLLIGAALLGMVLLAGVTKLDGRWIHPMVLVLPMAAFAWRPGLGAQPRGERRYLIAVAGMGLLVWTMSLLDPLIDARRGREDRHNWPVSTLEAQLRAAGYDGHSPIIASRHIAGGLLRSRFPQAPVTVCDIELWGAELCVLDAVRALRQEGTGWWMIAIEDAGPRAWWRTTTRAMDFPTQPPTVRLPFRWARQGQPTLLVQYLPVAAKGGP</sequence>
<feature type="transmembrane region" description="Helical" evidence="8">
    <location>
        <begin position="138"/>
        <end position="155"/>
    </location>
</feature>
<feature type="transmembrane region" description="Helical" evidence="8">
    <location>
        <begin position="334"/>
        <end position="351"/>
    </location>
</feature>
<feature type="transmembrane region" description="Helical" evidence="8">
    <location>
        <begin position="210"/>
        <end position="229"/>
    </location>
</feature>
<evidence type="ECO:0000313" key="10">
    <source>
        <dbReference type="EMBL" id="MFD1711318.1"/>
    </source>
</evidence>
<keyword evidence="3" id="KW-0328">Glycosyltransferase</keyword>
<dbReference type="PANTHER" id="PTHR33908">
    <property type="entry name" value="MANNOSYLTRANSFERASE YKCB-RELATED"/>
    <property type="match status" value="1"/>
</dbReference>
<feature type="domain" description="Glycosyltransferase RgtA/B/C/D-like" evidence="9">
    <location>
        <begin position="67"/>
        <end position="227"/>
    </location>
</feature>
<keyword evidence="7 8" id="KW-0472">Membrane</keyword>
<dbReference type="Proteomes" id="UP001597304">
    <property type="component" value="Unassembled WGS sequence"/>
</dbReference>
<dbReference type="PANTHER" id="PTHR33908:SF11">
    <property type="entry name" value="MEMBRANE PROTEIN"/>
    <property type="match status" value="1"/>
</dbReference>
<dbReference type="RefSeq" id="WP_187265727.1">
    <property type="nucleotide sequence ID" value="NZ_JBHUEJ010000024.1"/>
</dbReference>
<keyword evidence="4" id="KW-0808">Transferase</keyword>
<evidence type="ECO:0000256" key="1">
    <source>
        <dbReference type="ARBA" id="ARBA00004651"/>
    </source>
</evidence>
<comment type="subcellular location">
    <subcellularLocation>
        <location evidence="1">Cell membrane</location>
        <topology evidence="1">Multi-pass membrane protein</topology>
    </subcellularLocation>
</comment>
<feature type="transmembrane region" description="Helical" evidence="8">
    <location>
        <begin position="167"/>
        <end position="198"/>
    </location>
</feature>
<evidence type="ECO:0000256" key="4">
    <source>
        <dbReference type="ARBA" id="ARBA00022679"/>
    </source>
</evidence>
<evidence type="ECO:0000259" key="9">
    <source>
        <dbReference type="Pfam" id="PF13231"/>
    </source>
</evidence>
<evidence type="ECO:0000256" key="8">
    <source>
        <dbReference type="SAM" id="Phobius"/>
    </source>
</evidence>
<accession>A0ABW4KUY5</accession>
<organism evidence="10 11">
    <name type="scientific">Ottowia flava</name>
    <dbReference type="NCBI Taxonomy" id="2675430"/>
    <lineage>
        <taxon>Bacteria</taxon>
        <taxon>Pseudomonadati</taxon>
        <taxon>Pseudomonadota</taxon>
        <taxon>Betaproteobacteria</taxon>
        <taxon>Burkholderiales</taxon>
        <taxon>Comamonadaceae</taxon>
        <taxon>Ottowia</taxon>
    </lineage>
</organism>
<evidence type="ECO:0000256" key="6">
    <source>
        <dbReference type="ARBA" id="ARBA00022989"/>
    </source>
</evidence>
<protein>
    <submittedName>
        <fullName evidence="10">Glycosyltransferase family 39 protein</fullName>
    </submittedName>
</protein>
<keyword evidence="5 8" id="KW-0812">Transmembrane</keyword>
<keyword evidence="2" id="KW-1003">Cell membrane</keyword>
<dbReference type="EMBL" id="JBHUEJ010000024">
    <property type="protein sequence ID" value="MFD1711318.1"/>
    <property type="molecule type" value="Genomic_DNA"/>
</dbReference>